<gene>
    <name evidence="2" type="ORF">C4B25_03735</name>
</gene>
<feature type="transmembrane region" description="Helical" evidence="1">
    <location>
        <begin position="21"/>
        <end position="44"/>
    </location>
</feature>
<reference evidence="2 3" key="1">
    <citation type="submission" date="2018-02" db="EMBL/GenBank/DDBJ databases">
        <title>Mycoplasma marinum and Mycoplasma todarodis sp. nov., moderately halophilic and psychrotolerant mycoplasmas isolated from cephalopods.</title>
        <authorList>
            <person name="Viver T."/>
        </authorList>
    </citation>
    <scope>NUCLEOTIDE SEQUENCE [LARGE SCALE GENOMIC DNA]</scope>
    <source>
        <strain evidence="2 3">5H</strain>
    </source>
</reference>
<keyword evidence="1" id="KW-0812">Transmembrane</keyword>
<dbReference type="EMBL" id="PSZP01000034">
    <property type="protein sequence ID" value="TCG10554.1"/>
    <property type="molecule type" value="Genomic_DNA"/>
</dbReference>
<proteinExistence type="predicted"/>
<keyword evidence="3" id="KW-1185">Reference proteome</keyword>
<keyword evidence="1" id="KW-0472">Membrane</keyword>
<evidence type="ECO:0000313" key="2">
    <source>
        <dbReference type="EMBL" id="TCG10554.1"/>
    </source>
</evidence>
<accession>A0A4R0XJF2</accession>
<dbReference type="RefSeq" id="WP_131613694.1">
    <property type="nucleotide sequence ID" value="NZ_PSZP01000034.1"/>
</dbReference>
<evidence type="ECO:0000256" key="1">
    <source>
        <dbReference type="SAM" id="Phobius"/>
    </source>
</evidence>
<dbReference type="Proteomes" id="UP000291072">
    <property type="component" value="Unassembled WGS sequence"/>
</dbReference>
<feature type="transmembrane region" description="Helical" evidence="1">
    <location>
        <begin position="56"/>
        <end position="78"/>
    </location>
</feature>
<name>A0A4R0XJF2_9MOLU</name>
<protein>
    <submittedName>
        <fullName evidence="2">Uncharacterized protein</fullName>
    </submittedName>
</protein>
<organism evidence="2 3">
    <name type="scientific">Mycoplasma todarodis</name>
    <dbReference type="NCBI Taxonomy" id="1937191"/>
    <lineage>
        <taxon>Bacteria</taxon>
        <taxon>Bacillati</taxon>
        <taxon>Mycoplasmatota</taxon>
        <taxon>Mollicutes</taxon>
        <taxon>Mycoplasmataceae</taxon>
        <taxon>Mycoplasma</taxon>
    </lineage>
</organism>
<comment type="caution">
    <text evidence="2">The sequence shown here is derived from an EMBL/GenBank/DDBJ whole genome shotgun (WGS) entry which is preliminary data.</text>
</comment>
<dbReference type="AlphaFoldDB" id="A0A4R0XJF2"/>
<evidence type="ECO:0000313" key="3">
    <source>
        <dbReference type="Proteomes" id="UP000291072"/>
    </source>
</evidence>
<sequence length="87" mass="10378">MRNKKKCERQEIKLFIPKKKIWTILFFIYIVGYFIGLITIGTLYLSEIYIPKQLLFQYTMIPVYSTGIPLSYLGVYGYKKHKSTKEK</sequence>
<keyword evidence="1" id="KW-1133">Transmembrane helix</keyword>